<feature type="transmembrane region" description="Helical" evidence="1">
    <location>
        <begin position="46"/>
        <end position="68"/>
    </location>
</feature>
<keyword evidence="1" id="KW-0812">Transmembrane</keyword>
<evidence type="ECO:0000313" key="2">
    <source>
        <dbReference type="EMBL" id="CAE8739801.1"/>
    </source>
</evidence>
<reference evidence="2" key="1">
    <citation type="submission" date="2021-02" db="EMBL/GenBank/DDBJ databases">
        <authorList>
            <person name="Dougan E. K."/>
            <person name="Rhodes N."/>
            <person name="Thang M."/>
            <person name="Chan C."/>
        </authorList>
    </citation>
    <scope>NUCLEOTIDE SEQUENCE</scope>
</reference>
<dbReference type="Proteomes" id="UP000626109">
    <property type="component" value="Unassembled WGS sequence"/>
</dbReference>
<keyword evidence="1" id="KW-0472">Membrane</keyword>
<protein>
    <submittedName>
        <fullName evidence="2">Uncharacterized protein</fullName>
    </submittedName>
</protein>
<evidence type="ECO:0000313" key="3">
    <source>
        <dbReference type="Proteomes" id="UP000626109"/>
    </source>
</evidence>
<dbReference type="EMBL" id="CAJNNW010037157">
    <property type="protein sequence ID" value="CAE8739801.1"/>
    <property type="molecule type" value="Genomic_DNA"/>
</dbReference>
<sequence>MAECHAAIIGAACGFVGPHLSHCIGGFCGATPDHTGTGREVPLQPVGVISVFGAMVCSAAAAFGSLAIGSVAGGAAVGAVAAVFITSVSAGDMLKRRDLLAFEPGIRRTAQELCRNTTLQV</sequence>
<gene>
    <name evidence="2" type="ORF">PGLA2088_LOCUS49771</name>
</gene>
<name>A0A813LPK0_POLGL</name>
<feature type="transmembrane region" description="Helical" evidence="1">
    <location>
        <begin position="74"/>
        <end position="94"/>
    </location>
</feature>
<accession>A0A813LPK0</accession>
<comment type="caution">
    <text evidence="2">The sequence shown here is derived from an EMBL/GenBank/DDBJ whole genome shotgun (WGS) entry which is preliminary data.</text>
</comment>
<evidence type="ECO:0000256" key="1">
    <source>
        <dbReference type="SAM" id="Phobius"/>
    </source>
</evidence>
<proteinExistence type="predicted"/>
<organism evidence="2 3">
    <name type="scientific">Polarella glacialis</name>
    <name type="common">Dinoflagellate</name>
    <dbReference type="NCBI Taxonomy" id="89957"/>
    <lineage>
        <taxon>Eukaryota</taxon>
        <taxon>Sar</taxon>
        <taxon>Alveolata</taxon>
        <taxon>Dinophyceae</taxon>
        <taxon>Suessiales</taxon>
        <taxon>Suessiaceae</taxon>
        <taxon>Polarella</taxon>
    </lineage>
</organism>
<dbReference type="AlphaFoldDB" id="A0A813LPK0"/>
<keyword evidence="1" id="KW-1133">Transmembrane helix</keyword>